<accession>G0MA51</accession>
<dbReference type="HOGENOM" id="CLU_547718_0_0_1"/>
<name>G0MA51_CAEBE</name>
<evidence type="ECO:0000313" key="1">
    <source>
        <dbReference type="EMBL" id="EGT31115.1"/>
    </source>
</evidence>
<dbReference type="AlphaFoldDB" id="G0MA51"/>
<proteinExistence type="predicted"/>
<organism evidence="2">
    <name type="scientific">Caenorhabditis brenneri</name>
    <name type="common">Nematode worm</name>
    <dbReference type="NCBI Taxonomy" id="135651"/>
    <lineage>
        <taxon>Eukaryota</taxon>
        <taxon>Metazoa</taxon>
        <taxon>Ecdysozoa</taxon>
        <taxon>Nematoda</taxon>
        <taxon>Chromadorea</taxon>
        <taxon>Rhabditida</taxon>
        <taxon>Rhabditina</taxon>
        <taxon>Rhabditomorpha</taxon>
        <taxon>Rhabditoidea</taxon>
        <taxon>Rhabditidae</taxon>
        <taxon>Peloderinae</taxon>
        <taxon>Caenorhabditis</taxon>
    </lineage>
</organism>
<evidence type="ECO:0000313" key="2">
    <source>
        <dbReference type="Proteomes" id="UP000008068"/>
    </source>
</evidence>
<protein>
    <submittedName>
        <fullName evidence="1">Uncharacterized protein</fullName>
    </submittedName>
</protein>
<sequence>MCETKTTSDFLSLLDEAQEFLLNRFASSETIPSMIEKLEKVHNEWVMETTDDSLELVLSIDKTKLFITSLLKTRYEDWEKVKSTREELERYLKGNTWKYYNNYYNNLKILHEYGPEQQIDVEQLKKLEHHIHDIDFNYHIIGEFQGLCSYFPTYEIVHFITQWFMVKKNLKTLQLQLDGDFETVERLAADIKMNLDRIDREIGKLIDTSKDWYIEDGLQNTKERIEELENHDNFHRIIVDSALIEDLRSGLKNCEELFARKMEFPKKEEEAKLGELENTDLNDSKNLRNEMMEHFASQSQHMENRISKTNEKMESMNRKLAHFNSSFNEKFNSLEDQFNSTQLDKKIKAMSTQKNRGEDLNQFLTNIGDKFNEQQVEMKLRAEWLDRKMEKIMEMMTRTAATVGSAGPGTIGTSQNFSPQNANIIEPSASQSNPIDDAERFPNRAKTVDVPNSEDDELQKMEDQFRKDLAEQTRVYEMKLRIAQERRREMNVRIEHNQ</sequence>
<reference evidence="2" key="1">
    <citation type="submission" date="2011-07" db="EMBL/GenBank/DDBJ databases">
        <authorList>
            <consortium name="Caenorhabditis brenneri Sequencing and Analysis Consortium"/>
            <person name="Wilson R.K."/>
        </authorList>
    </citation>
    <scope>NUCLEOTIDE SEQUENCE [LARGE SCALE GENOMIC DNA]</scope>
    <source>
        <strain evidence="2">PB2801</strain>
    </source>
</reference>
<dbReference type="InParanoid" id="G0MA51"/>
<gene>
    <name evidence="1" type="ORF">CAEBREN_20550</name>
</gene>
<keyword evidence="2" id="KW-1185">Reference proteome</keyword>
<dbReference type="Proteomes" id="UP000008068">
    <property type="component" value="Unassembled WGS sequence"/>
</dbReference>
<dbReference type="EMBL" id="GL379787">
    <property type="protein sequence ID" value="EGT31115.1"/>
    <property type="molecule type" value="Genomic_DNA"/>
</dbReference>